<gene>
    <name evidence="2" type="ORF">MSKU9_0185</name>
</gene>
<comment type="caution">
    <text evidence="2">The sequence shown here is derived from an EMBL/GenBank/DDBJ whole genome shotgun (WGS) entry which is preliminary data.</text>
</comment>
<accession>A0A4P5NPQ8</accession>
<evidence type="ECO:0000313" key="2">
    <source>
        <dbReference type="EMBL" id="GCE82044.1"/>
    </source>
</evidence>
<feature type="region of interest" description="Disordered" evidence="1">
    <location>
        <begin position="34"/>
        <end position="54"/>
    </location>
</feature>
<dbReference type="AlphaFoldDB" id="A0A4P5NPQ8"/>
<reference evidence="3" key="1">
    <citation type="submission" date="2017-01" db="EMBL/GenBank/DDBJ databases">
        <title>Komagataeibacter sp. MSKU9 whole genome sequencing project.</title>
        <authorList>
            <person name="Matsutani M."/>
            <person name="Naloka K."/>
            <person name="Theeragool G."/>
            <person name="Yakushi T."/>
            <person name="Matsushita K."/>
        </authorList>
    </citation>
    <scope>NUCLEOTIDE SEQUENCE [LARGE SCALE GENOMIC DNA]</scope>
    <source>
        <strain evidence="3">MSKU9</strain>
    </source>
</reference>
<dbReference type="Proteomes" id="UP000315095">
    <property type="component" value="Unassembled WGS sequence"/>
</dbReference>
<dbReference type="RefSeq" id="WP_162515700.1">
    <property type="nucleotide sequence ID" value="NZ_BDLU01000006.1"/>
</dbReference>
<evidence type="ECO:0000313" key="3">
    <source>
        <dbReference type="Proteomes" id="UP000315095"/>
    </source>
</evidence>
<dbReference type="EMBL" id="BDLU01000006">
    <property type="protein sequence ID" value="GCE82044.1"/>
    <property type="molecule type" value="Genomic_DNA"/>
</dbReference>
<evidence type="ECO:0000256" key="1">
    <source>
        <dbReference type="SAM" id="MobiDB-lite"/>
    </source>
</evidence>
<organism evidence="2 3">
    <name type="scientific">Komagataeibacter diospyri</name>
    <dbReference type="NCBI Taxonomy" id="1932662"/>
    <lineage>
        <taxon>Bacteria</taxon>
        <taxon>Pseudomonadati</taxon>
        <taxon>Pseudomonadota</taxon>
        <taxon>Alphaproteobacteria</taxon>
        <taxon>Acetobacterales</taxon>
        <taxon>Acetobacteraceae</taxon>
        <taxon>Komagataeibacter</taxon>
    </lineage>
</organism>
<proteinExistence type="predicted"/>
<name>A0A4P5NPQ8_9PROT</name>
<keyword evidence="3" id="KW-1185">Reference proteome</keyword>
<sequence length="54" mass="6194">MKNHENAHDGPEPFWKFDVIGFQDGLSVIQTQDVDASTTRPYDQHYAQDETLSL</sequence>
<protein>
    <submittedName>
        <fullName evidence="2">Uncharacterized protein</fullName>
    </submittedName>
</protein>